<name>A0ACB9SC64_9MYRT</name>
<keyword evidence="2" id="KW-1185">Reference proteome</keyword>
<dbReference type="Proteomes" id="UP001057402">
    <property type="component" value="Chromosome 1"/>
</dbReference>
<dbReference type="EMBL" id="CM042880">
    <property type="protein sequence ID" value="KAI4387651.1"/>
    <property type="molecule type" value="Genomic_DNA"/>
</dbReference>
<gene>
    <name evidence="1" type="ORF">MLD38_000068</name>
</gene>
<comment type="caution">
    <text evidence="1">The sequence shown here is derived from an EMBL/GenBank/DDBJ whole genome shotgun (WGS) entry which is preliminary data.</text>
</comment>
<evidence type="ECO:0000313" key="1">
    <source>
        <dbReference type="EMBL" id="KAI4387651.1"/>
    </source>
</evidence>
<protein>
    <submittedName>
        <fullName evidence="1">Uncharacterized protein</fullName>
    </submittedName>
</protein>
<organism evidence="1 2">
    <name type="scientific">Melastoma candidum</name>
    <dbReference type="NCBI Taxonomy" id="119954"/>
    <lineage>
        <taxon>Eukaryota</taxon>
        <taxon>Viridiplantae</taxon>
        <taxon>Streptophyta</taxon>
        <taxon>Embryophyta</taxon>
        <taxon>Tracheophyta</taxon>
        <taxon>Spermatophyta</taxon>
        <taxon>Magnoliopsida</taxon>
        <taxon>eudicotyledons</taxon>
        <taxon>Gunneridae</taxon>
        <taxon>Pentapetalae</taxon>
        <taxon>rosids</taxon>
        <taxon>malvids</taxon>
        <taxon>Myrtales</taxon>
        <taxon>Melastomataceae</taxon>
        <taxon>Melastomatoideae</taxon>
        <taxon>Melastomateae</taxon>
        <taxon>Melastoma</taxon>
    </lineage>
</organism>
<accession>A0ACB9SC64</accession>
<evidence type="ECO:0000313" key="2">
    <source>
        <dbReference type="Proteomes" id="UP001057402"/>
    </source>
</evidence>
<reference evidence="2" key="1">
    <citation type="journal article" date="2023" name="Front. Plant Sci.">
        <title>Chromosomal-level genome assembly of Melastoma candidum provides insights into trichome evolution.</title>
        <authorList>
            <person name="Zhong Y."/>
            <person name="Wu W."/>
            <person name="Sun C."/>
            <person name="Zou P."/>
            <person name="Liu Y."/>
            <person name="Dai S."/>
            <person name="Zhou R."/>
        </authorList>
    </citation>
    <scope>NUCLEOTIDE SEQUENCE [LARGE SCALE GENOMIC DNA]</scope>
</reference>
<proteinExistence type="predicted"/>
<sequence length="346" mass="38887">MPTMEEEDDRGYYFSCLGDLLRRRFSRGGRFLNPIEQNRLCRSFKGREKMQARKLNMIADDNKGGCPNTRKNGSRNLVAGQENGILQAPGLVARLMGLESMPLGQQKLRKNFHRDQKQEKVVRRSGVVRKEDIVEKGETEPGSILPKTRESDRQVATQFGAEALQIKNVLSRSMKHRRQNFSIRVKSPWVAPAHRNSSLSSSRLIDVANKILEPGLQNKSRIKCALPYSSVVLAASAETLTRRSLFPSSDMPRQKFGSECLANTLSMKQSSCKNCGHLLESSLDCGQHMLEQKLNTFDIALLHLDNLHHKHVWIAPSTGASLAEDHNDRPVKDVVGSFINTNRGMN</sequence>